<comment type="caution">
    <text evidence="2">The sequence shown here is derived from an EMBL/GenBank/DDBJ whole genome shotgun (WGS) entry which is preliminary data.</text>
</comment>
<sequence length="253" mass="29210">MAIKVTPLTETDIPAAIEIIQSAFAEDPYFQWVFESEQFNKERNSDSLAVRCLWGIKNAIFHVAREVADSDTDSDTIIESESFLSSKEGEEEEKKGKAPVIGVSCWLPPQPPSTPPSWYTWTQDWLLSCRQMLNNVRHWGRGGLRTNRYWIWKARQQDAQSQIWDDPRGYYFCNIVAVSPRWQGRGVGRKLFEAVTERADREGVRCYLESSRDVPNVSIYEKLGFEMRMEMECRDGGDVCMLYCMVREPKAGQ</sequence>
<dbReference type="PANTHER" id="PTHR42791">
    <property type="entry name" value="GNAT FAMILY ACETYLTRANSFERASE"/>
    <property type="match status" value="1"/>
</dbReference>
<evidence type="ECO:0000259" key="1">
    <source>
        <dbReference type="PROSITE" id="PS51186"/>
    </source>
</evidence>
<evidence type="ECO:0000313" key="2">
    <source>
        <dbReference type="EMBL" id="PWY77365.1"/>
    </source>
</evidence>
<dbReference type="InterPro" id="IPR052523">
    <property type="entry name" value="Trichothecene_AcTrans"/>
</dbReference>
<dbReference type="Pfam" id="PF13508">
    <property type="entry name" value="Acetyltransf_7"/>
    <property type="match status" value="1"/>
</dbReference>
<dbReference type="VEuPathDB" id="FungiDB:BO70DRAFT_388206"/>
<dbReference type="GO" id="GO:0016747">
    <property type="term" value="F:acyltransferase activity, transferring groups other than amino-acyl groups"/>
    <property type="evidence" value="ECO:0007669"/>
    <property type="project" value="InterPro"/>
</dbReference>
<feature type="domain" description="N-acetyltransferase" evidence="1">
    <location>
        <begin position="105"/>
        <end position="246"/>
    </location>
</feature>
<evidence type="ECO:0000313" key="3">
    <source>
        <dbReference type="Proteomes" id="UP000247233"/>
    </source>
</evidence>
<gene>
    <name evidence="2" type="ORF">BO70DRAFT_388206</name>
</gene>
<dbReference type="AlphaFoldDB" id="A0A317VU27"/>
<name>A0A317VU27_9EURO</name>
<dbReference type="Gene3D" id="3.40.630.30">
    <property type="match status" value="1"/>
</dbReference>
<dbReference type="CDD" id="cd04301">
    <property type="entry name" value="NAT_SF"/>
    <property type="match status" value="1"/>
</dbReference>
<dbReference type="Proteomes" id="UP000247233">
    <property type="component" value="Unassembled WGS sequence"/>
</dbReference>
<protein>
    <submittedName>
        <fullName evidence="2">Acetyltransferase, GNAT family</fullName>
    </submittedName>
</protein>
<dbReference type="RefSeq" id="XP_025397938.1">
    <property type="nucleotide sequence ID" value="XM_025545969.1"/>
</dbReference>
<dbReference type="STRING" id="1448321.A0A317VU27"/>
<dbReference type="OrthoDB" id="512662at2759"/>
<organism evidence="2 3">
    <name type="scientific">Aspergillus heteromorphus CBS 117.55</name>
    <dbReference type="NCBI Taxonomy" id="1448321"/>
    <lineage>
        <taxon>Eukaryota</taxon>
        <taxon>Fungi</taxon>
        <taxon>Dikarya</taxon>
        <taxon>Ascomycota</taxon>
        <taxon>Pezizomycotina</taxon>
        <taxon>Eurotiomycetes</taxon>
        <taxon>Eurotiomycetidae</taxon>
        <taxon>Eurotiales</taxon>
        <taxon>Aspergillaceae</taxon>
        <taxon>Aspergillus</taxon>
        <taxon>Aspergillus subgen. Circumdati</taxon>
    </lineage>
</organism>
<reference evidence="2 3" key="1">
    <citation type="submission" date="2016-12" db="EMBL/GenBank/DDBJ databases">
        <title>The genomes of Aspergillus section Nigri reveals drivers in fungal speciation.</title>
        <authorList>
            <consortium name="DOE Joint Genome Institute"/>
            <person name="Vesth T.C."/>
            <person name="Nybo J."/>
            <person name="Theobald S."/>
            <person name="Brandl J."/>
            <person name="Frisvad J.C."/>
            <person name="Nielsen K.F."/>
            <person name="Lyhne E.K."/>
            <person name="Kogle M.E."/>
            <person name="Kuo A."/>
            <person name="Riley R."/>
            <person name="Clum A."/>
            <person name="Nolan M."/>
            <person name="Lipzen A."/>
            <person name="Salamov A."/>
            <person name="Henrissat B."/>
            <person name="Wiebenga A."/>
            <person name="De Vries R.P."/>
            <person name="Grigoriev I.V."/>
            <person name="Mortensen U.H."/>
            <person name="Andersen M.R."/>
            <person name="Baker S.E."/>
        </authorList>
    </citation>
    <scope>NUCLEOTIDE SEQUENCE [LARGE SCALE GENOMIC DNA]</scope>
    <source>
        <strain evidence="2 3">CBS 117.55</strain>
    </source>
</reference>
<dbReference type="PROSITE" id="PS51186">
    <property type="entry name" value="GNAT"/>
    <property type="match status" value="1"/>
</dbReference>
<keyword evidence="2" id="KW-0808">Transferase</keyword>
<dbReference type="GeneID" id="37068206"/>
<dbReference type="PANTHER" id="PTHR42791:SF4">
    <property type="entry name" value="ACETYLTRANSFERASE, GNAT FAMILY FAMILY (AFU_ORTHOLOGUE AFUA_4G09540)-RELATED"/>
    <property type="match status" value="1"/>
</dbReference>
<dbReference type="InterPro" id="IPR000182">
    <property type="entry name" value="GNAT_dom"/>
</dbReference>
<proteinExistence type="predicted"/>
<keyword evidence="3" id="KW-1185">Reference proteome</keyword>
<accession>A0A317VU27</accession>
<dbReference type="SUPFAM" id="SSF55729">
    <property type="entry name" value="Acyl-CoA N-acyltransferases (Nat)"/>
    <property type="match status" value="1"/>
</dbReference>
<dbReference type="EMBL" id="MSFL01000018">
    <property type="protein sequence ID" value="PWY77365.1"/>
    <property type="molecule type" value="Genomic_DNA"/>
</dbReference>
<dbReference type="InterPro" id="IPR016181">
    <property type="entry name" value="Acyl_CoA_acyltransferase"/>
</dbReference>